<gene>
    <name evidence="3" type="ORF">THAPSDRAFT_11156</name>
</gene>
<feature type="region of interest" description="Disordered" evidence="1">
    <location>
        <begin position="362"/>
        <end position="454"/>
    </location>
</feature>
<dbReference type="Proteomes" id="UP000001449">
    <property type="component" value="Unassembled WGS sequence"/>
</dbReference>
<reference evidence="3 4" key="1">
    <citation type="journal article" date="2004" name="Science">
        <title>The genome of the diatom Thalassiosira pseudonana: ecology, evolution, and metabolism.</title>
        <authorList>
            <person name="Armbrust E.V."/>
            <person name="Berges J.A."/>
            <person name="Bowler C."/>
            <person name="Green B.R."/>
            <person name="Martinez D."/>
            <person name="Putnam N.H."/>
            <person name="Zhou S."/>
            <person name="Allen A.E."/>
            <person name="Apt K.E."/>
            <person name="Bechner M."/>
            <person name="Brzezinski M.A."/>
            <person name="Chaal B.K."/>
            <person name="Chiovitti A."/>
            <person name="Davis A.K."/>
            <person name="Demarest M.S."/>
            <person name="Detter J.C."/>
            <person name="Glavina T."/>
            <person name="Goodstein D."/>
            <person name="Hadi M.Z."/>
            <person name="Hellsten U."/>
            <person name="Hildebrand M."/>
            <person name="Jenkins B.D."/>
            <person name="Jurka J."/>
            <person name="Kapitonov V.V."/>
            <person name="Kroger N."/>
            <person name="Lau W.W."/>
            <person name="Lane T.W."/>
            <person name="Larimer F.W."/>
            <person name="Lippmeier J.C."/>
            <person name="Lucas S."/>
            <person name="Medina M."/>
            <person name="Montsant A."/>
            <person name="Obornik M."/>
            <person name="Parker M.S."/>
            <person name="Palenik B."/>
            <person name="Pazour G.J."/>
            <person name="Richardson P.M."/>
            <person name="Rynearson T.A."/>
            <person name="Saito M.A."/>
            <person name="Schwartz D.C."/>
            <person name="Thamatrakoln K."/>
            <person name="Valentin K."/>
            <person name="Vardi A."/>
            <person name="Wilkerson F.P."/>
            <person name="Rokhsar D.S."/>
        </authorList>
    </citation>
    <scope>NUCLEOTIDE SEQUENCE [LARGE SCALE GENOMIC DNA]</scope>
    <source>
        <strain evidence="3 4">CCMP1335</strain>
    </source>
</reference>
<reference evidence="3 4" key="2">
    <citation type="journal article" date="2008" name="Nature">
        <title>The Phaeodactylum genome reveals the evolutionary history of diatom genomes.</title>
        <authorList>
            <person name="Bowler C."/>
            <person name="Allen A.E."/>
            <person name="Badger J.H."/>
            <person name="Grimwood J."/>
            <person name="Jabbari K."/>
            <person name="Kuo A."/>
            <person name="Maheswari U."/>
            <person name="Martens C."/>
            <person name="Maumus F."/>
            <person name="Otillar R.P."/>
            <person name="Rayko E."/>
            <person name="Salamov A."/>
            <person name="Vandepoele K."/>
            <person name="Beszteri B."/>
            <person name="Gruber A."/>
            <person name="Heijde M."/>
            <person name="Katinka M."/>
            <person name="Mock T."/>
            <person name="Valentin K."/>
            <person name="Verret F."/>
            <person name="Berges J.A."/>
            <person name="Brownlee C."/>
            <person name="Cadoret J.P."/>
            <person name="Chiovitti A."/>
            <person name="Choi C.J."/>
            <person name="Coesel S."/>
            <person name="De Martino A."/>
            <person name="Detter J.C."/>
            <person name="Durkin C."/>
            <person name="Falciatore A."/>
            <person name="Fournet J."/>
            <person name="Haruta M."/>
            <person name="Huysman M.J."/>
            <person name="Jenkins B.D."/>
            <person name="Jiroutova K."/>
            <person name="Jorgensen R.E."/>
            <person name="Joubert Y."/>
            <person name="Kaplan A."/>
            <person name="Kroger N."/>
            <person name="Kroth P.G."/>
            <person name="La Roche J."/>
            <person name="Lindquist E."/>
            <person name="Lommer M."/>
            <person name="Martin-Jezequel V."/>
            <person name="Lopez P.J."/>
            <person name="Lucas S."/>
            <person name="Mangogna M."/>
            <person name="McGinnis K."/>
            <person name="Medlin L.K."/>
            <person name="Montsant A."/>
            <person name="Oudot-Le Secq M.P."/>
            <person name="Napoli C."/>
            <person name="Obornik M."/>
            <person name="Parker M.S."/>
            <person name="Petit J.L."/>
            <person name="Porcel B.M."/>
            <person name="Poulsen N."/>
            <person name="Robison M."/>
            <person name="Rychlewski L."/>
            <person name="Rynearson T.A."/>
            <person name="Schmutz J."/>
            <person name="Shapiro H."/>
            <person name="Siaut M."/>
            <person name="Stanley M."/>
            <person name="Sussman M.R."/>
            <person name="Taylor A.R."/>
            <person name="Vardi A."/>
            <person name="von Dassow P."/>
            <person name="Vyverman W."/>
            <person name="Willis A."/>
            <person name="Wyrwicz L.S."/>
            <person name="Rokhsar D.S."/>
            <person name="Weissenbach J."/>
            <person name="Armbrust E.V."/>
            <person name="Green B.R."/>
            <person name="Van de Peer Y."/>
            <person name="Grigoriev I.V."/>
        </authorList>
    </citation>
    <scope>NUCLEOTIDE SEQUENCE [LARGE SCALE GENOMIC DNA]</scope>
    <source>
        <strain evidence="3 4">CCMP1335</strain>
    </source>
</reference>
<keyword evidence="4" id="KW-1185">Reference proteome</keyword>
<keyword evidence="2" id="KW-0472">Membrane</keyword>
<dbReference type="EMBL" id="DS999419">
    <property type="protein sequence ID" value="EED86667.1"/>
    <property type="molecule type" value="Genomic_DNA"/>
</dbReference>
<dbReference type="HOGENOM" id="CLU_603428_0_0_1"/>
<feature type="compositionally biased region" description="Basic and acidic residues" evidence="1">
    <location>
        <begin position="418"/>
        <end position="427"/>
    </location>
</feature>
<evidence type="ECO:0000313" key="3">
    <source>
        <dbReference type="EMBL" id="EED86667.1"/>
    </source>
</evidence>
<accession>B8LD80</accession>
<protein>
    <submittedName>
        <fullName evidence="3">Uncharacterized protein</fullName>
    </submittedName>
</protein>
<keyword evidence="2" id="KW-0812">Transmembrane</keyword>
<feature type="compositionally biased region" description="Low complexity" evidence="1">
    <location>
        <begin position="381"/>
        <end position="399"/>
    </location>
</feature>
<dbReference type="KEGG" id="tps:THAPSDRAFT_11156"/>
<dbReference type="PaxDb" id="35128-Thaps11156"/>
<dbReference type="GeneID" id="7446294"/>
<evidence type="ECO:0000313" key="4">
    <source>
        <dbReference type="Proteomes" id="UP000001449"/>
    </source>
</evidence>
<feature type="transmembrane region" description="Helical" evidence="2">
    <location>
        <begin position="74"/>
        <end position="91"/>
    </location>
</feature>
<dbReference type="RefSeq" id="XP_002296939.1">
    <property type="nucleotide sequence ID" value="XM_002296903.1"/>
</dbReference>
<organism evidence="3 4">
    <name type="scientific">Thalassiosira pseudonana</name>
    <name type="common">Marine diatom</name>
    <name type="synonym">Cyclotella nana</name>
    <dbReference type="NCBI Taxonomy" id="35128"/>
    <lineage>
        <taxon>Eukaryota</taxon>
        <taxon>Sar</taxon>
        <taxon>Stramenopiles</taxon>
        <taxon>Ochrophyta</taxon>
        <taxon>Bacillariophyta</taxon>
        <taxon>Coscinodiscophyceae</taxon>
        <taxon>Thalassiosirophycidae</taxon>
        <taxon>Thalassiosirales</taxon>
        <taxon>Thalassiosiraceae</taxon>
        <taxon>Thalassiosira</taxon>
    </lineage>
</organism>
<sequence length="454" mass="51589">MINNSSSSFTSNTSFGAPPAFALKAKKTRTLTVSTIDHTYRDLSCLKIESLYDANRKSKNFPAKLHLICSNPEYAHIITWHIVMIVVLVANQSSFTTLYMQTTWKELGTRQQGAVVQCCSSQVLQPQQVREFQQAGEWMGIQTSSSSRPRSSFLLPRVLPSWTSGSHSVDEEVRKRENNDRYLAVIVIVNERLVLIASPFFFIFTLPLLPLPRQRLVNPGKRLPDKHNEPNLFEISRLYPLPEINGNGGTAANSEDLQKHHYHPLPPRTNGSAFSYPGEQQDILEPQHSTKVAPSSEYEYGNTCYSYVNQAPKVNPNFDYSQHSWQPPTNVQSNPFQCNSHPTYYQHDYLYQYQIGTSPSRPYLSNSAYHPSDMRSSKAGYSPHQNQQPPPSSYYAQPQQHKRSDEEDVASYCATRLQLDEQEKESSTDSSSVLDGEDRQPDELLEDFASTYYP</sequence>
<evidence type="ECO:0000256" key="1">
    <source>
        <dbReference type="SAM" id="MobiDB-lite"/>
    </source>
</evidence>
<proteinExistence type="predicted"/>
<feature type="transmembrane region" description="Helical" evidence="2">
    <location>
        <begin position="182"/>
        <end position="209"/>
    </location>
</feature>
<name>B8LD80_THAPS</name>
<evidence type="ECO:0000256" key="2">
    <source>
        <dbReference type="SAM" id="Phobius"/>
    </source>
</evidence>
<dbReference type="InParanoid" id="B8LD80"/>
<keyword evidence="2" id="KW-1133">Transmembrane helix</keyword>
<dbReference type="AlphaFoldDB" id="B8LD80"/>